<evidence type="ECO:0000313" key="4">
    <source>
        <dbReference type="Proteomes" id="UP000463470"/>
    </source>
</evidence>
<accession>A0A845L680</accession>
<dbReference type="RefSeq" id="WP_161258707.1">
    <property type="nucleotide sequence ID" value="NZ_WXEY01000010.1"/>
</dbReference>
<dbReference type="InterPro" id="IPR008207">
    <property type="entry name" value="Sig_transdc_His_kin_Hpt_dom"/>
</dbReference>
<dbReference type="EMBL" id="WXEY01000010">
    <property type="protein sequence ID" value="MZP30180.1"/>
    <property type="molecule type" value="Genomic_DNA"/>
</dbReference>
<gene>
    <name evidence="3" type="ORF">GTO91_10715</name>
</gene>
<dbReference type="SUPFAM" id="SSF47226">
    <property type="entry name" value="Histidine-containing phosphotransfer domain, HPT domain"/>
    <property type="match status" value="1"/>
</dbReference>
<dbReference type="GO" id="GO:0000160">
    <property type="term" value="P:phosphorelay signal transduction system"/>
    <property type="evidence" value="ECO:0007669"/>
    <property type="project" value="InterPro"/>
</dbReference>
<evidence type="ECO:0000259" key="2">
    <source>
        <dbReference type="PROSITE" id="PS50894"/>
    </source>
</evidence>
<keyword evidence="4" id="KW-1185">Reference proteome</keyword>
<proteinExistence type="predicted"/>
<name>A0A845L680_9FIRM</name>
<dbReference type="AlphaFoldDB" id="A0A845L680"/>
<reference evidence="3 4" key="1">
    <citation type="submission" date="2020-01" db="EMBL/GenBank/DDBJ databases">
        <title>Whole-genome sequence of Heliobacterium undosum DSM 13378.</title>
        <authorList>
            <person name="Kyndt J.A."/>
            <person name="Meyer T.E."/>
        </authorList>
    </citation>
    <scope>NUCLEOTIDE SEQUENCE [LARGE SCALE GENOMIC DNA]</scope>
    <source>
        <strain evidence="3 4">DSM 13378</strain>
    </source>
</reference>
<protein>
    <recommendedName>
        <fullName evidence="2">HPt domain-containing protein</fullName>
    </recommendedName>
</protein>
<organism evidence="3 4">
    <name type="scientific">Heliomicrobium undosum</name>
    <dbReference type="NCBI Taxonomy" id="121734"/>
    <lineage>
        <taxon>Bacteria</taxon>
        <taxon>Bacillati</taxon>
        <taxon>Bacillota</taxon>
        <taxon>Clostridia</taxon>
        <taxon>Eubacteriales</taxon>
        <taxon>Heliobacteriaceae</taxon>
        <taxon>Heliomicrobium</taxon>
    </lineage>
</organism>
<sequence>MSFVLAEAAASLMLTPEEFREALEIFFEEAENTLAGIDEALPKGDVKALKALFHDLKGSAFNFRLDDVGEMAKSLEACALSGALEQIRREFPNLRGELARIKEMVGL</sequence>
<dbReference type="Gene3D" id="1.20.120.160">
    <property type="entry name" value="HPT domain"/>
    <property type="match status" value="1"/>
</dbReference>
<evidence type="ECO:0000313" key="3">
    <source>
        <dbReference type="EMBL" id="MZP30180.1"/>
    </source>
</evidence>
<dbReference type="Proteomes" id="UP000463470">
    <property type="component" value="Unassembled WGS sequence"/>
</dbReference>
<feature type="modified residue" description="Phosphohistidine" evidence="1">
    <location>
        <position position="54"/>
    </location>
</feature>
<evidence type="ECO:0000256" key="1">
    <source>
        <dbReference type="PROSITE-ProRule" id="PRU00110"/>
    </source>
</evidence>
<comment type="caution">
    <text evidence="3">The sequence shown here is derived from an EMBL/GenBank/DDBJ whole genome shotgun (WGS) entry which is preliminary data.</text>
</comment>
<dbReference type="PROSITE" id="PS50894">
    <property type="entry name" value="HPT"/>
    <property type="match status" value="1"/>
</dbReference>
<feature type="domain" description="HPt" evidence="2">
    <location>
        <begin position="15"/>
        <end position="107"/>
    </location>
</feature>
<dbReference type="Pfam" id="PF01627">
    <property type="entry name" value="Hpt"/>
    <property type="match status" value="1"/>
</dbReference>
<dbReference type="OrthoDB" id="2082916at2"/>
<keyword evidence="1" id="KW-0597">Phosphoprotein</keyword>
<dbReference type="InterPro" id="IPR036641">
    <property type="entry name" value="HPT_dom_sf"/>
</dbReference>